<name>A0A093VQJ3_TALMA</name>
<evidence type="ECO:0000259" key="5">
    <source>
        <dbReference type="Pfam" id="PF01494"/>
    </source>
</evidence>
<accession>A0A093VQJ3</accession>
<dbReference type="EMBL" id="JPOX01000011">
    <property type="protein sequence ID" value="KFX48906.1"/>
    <property type="molecule type" value="Genomic_DNA"/>
</dbReference>
<evidence type="ECO:0000313" key="6">
    <source>
        <dbReference type="EMBL" id="KFX48906.1"/>
    </source>
</evidence>
<feature type="domain" description="FAD-binding" evidence="5">
    <location>
        <begin position="226"/>
        <end position="276"/>
    </location>
</feature>
<dbReference type="PANTHER" id="PTHR47356">
    <property type="entry name" value="FAD-DEPENDENT MONOOXYGENASE ASQG-RELATED"/>
    <property type="match status" value="1"/>
</dbReference>
<evidence type="ECO:0000256" key="4">
    <source>
        <dbReference type="ARBA" id="ARBA00023002"/>
    </source>
</evidence>
<dbReference type="PANTHER" id="PTHR47356:SF2">
    <property type="entry name" value="FAD-BINDING DOMAIN-CONTAINING PROTEIN-RELATED"/>
    <property type="match status" value="1"/>
</dbReference>
<dbReference type="GO" id="GO:0071949">
    <property type="term" value="F:FAD binding"/>
    <property type="evidence" value="ECO:0007669"/>
    <property type="project" value="InterPro"/>
</dbReference>
<dbReference type="HOGENOM" id="CLU_009665_12_1_1"/>
<dbReference type="Pfam" id="PF01494">
    <property type="entry name" value="FAD_binding_3"/>
    <property type="match status" value="1"/>
</dbReference>
<comment type="similarity">
    <text evidence="1">Belongs to the paxM FAD-dependent monooxygenase family.</text>
</comment>
<reference evidence="6" key="2">
    <citation type="journal article" date="2014" name="PLoS Genet.">
        <title>Signature gene expression reveals novel clues to the molecular mechanisms of dimorphic transition in Penicillium marneffei.</title>
        <authorList>
            <person name="Yang E."/>
            <person name="Wang G."/>
            <person name="Cai J."/>
            <person name="Woo P.C."/>
            <person name="Lau S.K."/>
            <person name="Yuen K.-Y."/>
            <person name="Chow W.-N."/>
            <person name="Lin X."/>
        </authorList>
    </citation>
    <scope>NUCLEOTIDE SEQUENCE</scope>
    <source>
        <strain evidence="6">PM1</strain>
    </source>
</reference>
<protein>
    <submittedName>
        <fullName evidence="6">Putative oxidoreductase YetM</fullName>
    </submittedName>
</protein>
<evidence type="ECO:0000256" key="2">
    <source>
        <dbReference type="ARBA" id="ARBA00022630"/>
    </source>
</evidence>
<dbReference type="SUPFAM" id="SSF51905">
    <property type="entry name" value="FAD/NAD(P)-binding domain"/>
    <property type="match status" value="1"/>
</dbReference>
<organism evidence="6">
    <name type="scientific">Talaromyces marneffei PM1</name>
    <dbReference type="NCBI Taxonomy" id="1077442"/>
    <lineage>
        <taxon>Eukaryota</taxon>
        <taxon>Fungi</taxon>
        <taxon>Dikarya</taxon>
        <taxon>Ascomycota</taxon>
        <taxon>Pezizomycotina</taxon>
        <taxon>Eurotiomycetes</taxon>
        <taxon>Eurotiomycetidae</taxon>
        <taxon>Eurotiales</taxon>
        <taxon>Trichocomaceae</taxon>
        <taxon>Talaromyces</taxon>
        <taxon>Talaromyces sect. Talaromyces</taxon>
    </lineage>
</organism>
<keyword evidence="4" id="KW-0560">Oxidoreductase</keyword>
<dbReference type="GO" id="GO:0004497">
    <property type="term" value="F:monooxygenase activity"/>
    <property type="evidence" value="ECO:0007669"/>
    <property type="project" value="InterPro"/>
</dbReference>
<dbReference type="Gene3D" id="3.50.50.60">
    <property type="entry name" value="FAD/NAD(P)-binding domain"/>
    <property type="match status" value="2"/>
</dbReference>
<dbReference type="InterPro" id="IPR036188">
    <property type="entry name" value="FAD/NAD-bd_sf"/>
</dbReference>
<comment type="caution">
    <text evidence="6">The sequence shown here is derived from an EMBL/GenBank/DDBJ whole genome shotgun (WGS) entry which is preliminary data.</text>
</comment>
<dbReference type="PRINTS" id="PR00420">
    <property type="entry name" value="RNGMNOXGNASE"/>
</dbReference>
<keyword evidence="3" id="KW-0274">FAD</keyword>
<dbReference type="AlphaFoldDB" id="A0A093VQJ3"/>
<gene>
    <name evidence="6" type="ORF">GQ26_0112640</name>
</gene>
<dbReference type="InterPro" id="IPR002938">
    <property type="entry name" value="FAD-bd"/>
</dbReference>
<dbReference type="InterPro" id="IPR050562">
    <property type="entry name" value="FAD_mOase_fung"/>
</dbReference>
<evidence type="ECO:0000256" key="3">
    <source>
        <dbReference type="ARBA" id="ARBA00022827"/>
    </source>
</evidence>
<reference key="1">
    <citation type="journal article" date="2014" name="PLoS Genet.">
        <title>Signature Gene Expression Reveals Novel Clues to the Molecular Mechanisms of Dimorphic Transition in Penicillium marneffei.</title>
        <authorList>
            <person name="Yang E."/>
            <person name="Wang G."/>
            <person name="Cai J."/>
            <person name="Woo P.C."/>
            <person name="Lau S.K."/>
            <person name="Yuen K.-Y."/>
            <person name="Chow W.-N."/>
            <person name="Lin X."/>
        </authorList>
    </citation>
    <scope>NUCLEOTIDE SEQUENCE [LARGE SCALE GENOMIC DNA]</scope>
    <source>
        <strain>PM1</strain>
    </source>
</reference>
<proteinExistence type="inferred from homology"/>
<evidence type="ECO:0000256" key="1">
    <source>
        <dbReference type="ARBA" id="ARBA00007992"/>
    </source>
</evidence>
<keyword evidence="2" id="KW-0285">Flavoprotein</keyword>
<sequence>MLELLGISYVLWEARSGIDEADGAGVGLMPNGLRILDQLGLFEDVHKHDSPHHSWEYRDADGWITFSKKVSDVLTSDTSATIIATDGSQVQCGFVAGADGVRSVVRGAIARETINYQIPPEYLDSNYACVYGVSYALPEIAPGRAITIYRKDISILVFSGCKGKLVWFLFINLKCSIPLKQGKRYSTQDLEAFYEQIADVVVTTDVKFADIYNNRKAAVMTVLEEGITDVWYAGRLFLLGDAAHKMLPHNAMGASQAMESAACFVNQLMKLQNNTGSGQDSEPGISLADVQLCLETYAQKRKIRTKPVLNGANMACRCLLKKGPISKAHLSNLVDTTNEDFIGPKLLDFSLAEKLDNWPWDNDRVNYYTRQAYTLNQGMSVASL</sequence>